<keyword evidence="3" id="KW-1185">Reference proteome</keyword>
<dbReference type="AlphaFoldDB" id="W9WQJ8"/>
<reference evidence="2 3" key="1">
    <citation type="submission" date="2013-03" db="EMBL/GenBank/DDBJ databases">
        <title>The Genome Sequence of Cladophialophora psammophila CBS 110553.</title>
        <authorList>
            <consortium name="The Broad Institute Genomics Platform"/>
            <person name="Cuomo C."/>
            <person name="de Hoog S."/>
            <person name="Gorbushina A."/>
            <person name="Walker B."/>
            <person name="Young S.K."/>
            <person name="Zeng Q."/>
            <person name="Gargeya S."/>
            <person name="Fitzgerald M."/>
            <person name="Haas B."/>
            <person name="Abouelleil A."/>
            <person name="Allen A.W."/>
            <person name="Alvarado L."/>
            <person name="Arachchi H.M."/>
            <person name="Berlin A.M."/>
            <person name="Chapman S.B."/>
            <person name="Gainer-Dewar J."/>
            <person name="Goldberg J."/>
            <person name="Griggs A."/>
            <person name="Gujja S."/>
            <person name="Hansen M."/>
            <person name="Howarth C."/>
            <person name="Imamovic A."/>
            <person name="Ireland A."/>
            <person name="Larimer J."/>
            <person name="McCowan C."/>
            <person name="Murphy C."/>
            <person name="Pearson M."/>
            <person name="Poon T.W."/>
            <person name="Priest M."/>
            <person name="Roberts A."/>
            <person name="Saif S."/>
            <person name="Shea T."/>
            <person name="Sisk P."/>
            <person name="Sykes S."/>
            <person name="Wortman J."/>
            <person name="Nusbaum C."/>
            <person name="Birren B."/>
        </authorList>
    </citation>
    <scope>NUCLEOTIDE SEQUENCE [LARGE SCALE GENOMIC DNA]</scope>
    <source>
        <strain evidence="2 3">CBS 110553</strain>
    </source>
</reference>
<dbReference type="InterPro" id="IPR013785">
    <property type="entry name" value="Aldolase_TIM"/>
</dbReference>
<gene>
    <name evidence="2" type="ORF">A1O5_06266</name>
</gene>
<comment type="caution">
    <text evidence="2">The sequence shown here is derived from an EMBL/GenBank/DDBJ whole genome shotgun (WGS) entry which is preliminary data.</text>
</comment>
<dbReference type="Proteomes" id="UP000019471">
    <property type="component" value="Unassembled WGS sequence"/>
</dbReference>
<dbReference type="SUPFAM" id="SSF51395">
    <property type="entry name" value="FMN-linked oxidoreductases"/>
    <property type="match status" value="1"/>
</dbReference>
<dbReference type="RefSeq" id="XP_007745050.1">
    <property type="nucleotide sequence ID" value="XM_007746860.1"/>
</dbReference>
<evidence type="ECO:0000259" key="1">
    <source>
        <dbReference type="Pfam" id="PF00724"/>
    </source>
</evidence>
<evidence type="ECO:0000313" key="2">
    <source>
        <dbReference type="EMBL" id="EXJ70198.1"/>
    </source>
</evidence>
<dbReference type="HOGENOM" id="CLU_012153_3_1_1"/>
<dbReference type="GO" id="GO:0003959">
    <property type="term" value="F:NADPH dehydrogenase activity"/>
    <property type="evidence" value="ECO:0007669"/>
    <property type="project" value="InterPro"/>
</dbReference>
<dbReference type="STRING" id="1182543.W9WQJ8"/>
<dbReference type="PANTHER" id="PTHR43303:SF2">
    <property type="entry name" value="INDOLEAMINE 2,3-DIOXYGENASE PYRROLE 2,3-DIOXYGENASE (AFU_ORTHOLOGUE AFUA_5G01450"/>
    <property type="match status" value="1"/>
</dbReference>
<sequence>MLSEPVENGLNTGAPNGPCYTPAYASNPGALLQPTAPNTPTLFTPLSIRSKTLKNRIIVSPMCQYSAAAKGPDVGKLTDWHLATLGHYAIKGAALIFAEAAGVQPNGRITPQCPGLWSDEQTASFKRVSDFIKSQGALSGIQLAHAGRKASTAPLGFQLK</sequence>
<protein>
    <submittedName>
        <fullName evidence="2">Oxidoreductase</fullName>
    </submittedName>
</protein>
<dbReference type="PANTHER" id="PTHR43303">
    <property type="entry name" value="NADPH DEHYDROGENASE C23G7.10C-RELATED"/>
    <property type="match status" value="1"/>
</dbReference>
<dbReference type="InterPro" id="IPR001155">
    <property type="entry name" value="OxRdtase_FMN_N"/>
</dbReference>
<dbReference type="eggNOG" id="KOG0134">
    <property type="taxonomic scope" value="Eukaryota"/>
</dbReference>
<dbReference type="EMBL" id="AMGX01000009">
    <property type="protein sequence ID" value="EXJ70198.1"/>
    <property type="molecule type" value="Genomic_DNA"/>
</dbReference>
<dbReference type="GeneID" id="19190977"/>
<feature type="domain" description="NADH:flavin oxidoreductase/NADH oxidase N-terminal" evidence="1">
    <location>
        <begin position="42"/>
        <end position="151"/>
    </location>
</feature>
<name>W9WQJ8_9EURO</name>
<evidence type="ECO:0000313" key="3">
    <source>
        <dbReference type="Proteomes" id="UP000019471"/>
    </source>
</evidence>
<organism evidence="2 3">
    <name type="scientific">Cladophialophora psammophila CBS 110553</name>
    <dbReference type="NCBI Taxonomy" id="1182543"/>
    <lineage>
        <taxon>Eukaryota</taxon>
        <taxon>Fungi</taxon>
        <taxon>Dikarya</taxon>
        <taxon>Ascomycota</taxon>
        <taxon>Pezizomycotina</taxon>
        <taxon>Eurotiomycetes</taxon>
        <taxon>Chaetothyriomycetidae</taxon>
        <taxon>Chaetothyriales</taxon>
        <taxon>Herpotrichiellaceae</taxon>
        <taxon>Cladophialophora</taxon>
    </lineage>
</organism>
<dbReference type="GO" id="GO:0010181">
    <property type="term" value="F:FMN binding"/>
    <property type="evidence" value="ECO:0007669"/>
    <property type="project" value="InterPro"/>
</dbReference>
<dbReference type="Gene3D" id="3.20.20.70">
    <property type="entry name" value="Aldolase class I"/>
    <property type="match status" value="1"/>
</dbReference>
<accession>W9WQJ8</accession>
<dbReference type="GO" id="GO:0050661">
    <property type="term" value="F:NADP binding"/>
    <property type="evidence" value="ECO:0007669"/>
    <property type="project" value="InterPro"/>
</dbReference>
<dbReference type="OrthoDB" id="72788at2759"/>
<dbReference type="InterPro" id="IPR044152">
    <property type="entry name" value="YqjM-like"/>
</dbReference>
<dbReference type="Pfam" id="PF00724">
    <property type="entry name" value="Oxidored_FMN"/>
    <property type="match status" value="1"/>
</dbReference>
<proteinExistence type="predicted"/>